<evidence type="ECO:0000313" key="1">
    <source>
        <dbReference type="EMBL" id="ADD93241.1"/>
    </source>
</evidence>
<dbReference type="EMBL" id="GU942972">
    <property type="protein sequence ID" value="ADD93241.1"/>
    <property type="molecule type" value="Genomic_DNA"/>
</dbReference>
<accession>D6PBZ0</accession>
<protein>
    <submittedName>
        <fullName evidence="1">Uncharacterized protein</fullName>
    </submittedName>
</protein>
<dbReference type="AlphaFoldDB" id="D6PBZ0"/>
<proteinExistence type="predicted"/>
<organism evidence="1">
    <name type="scientific">uncultured archaeon MedDCM-OCT-S08-C54</name>
    <dbReference type="NCBI Taxonomy" id="743098"/>
    <lineage>
        <taxon>Archaea</taxon>
        <taxon>environmental samples</taxon>
    </lineage>
</organism>
<sequence length="49" mass="5735">MTKSSEAPGFYKKDPSERLDFVKNFANLTEDEMKQLADTELLERKLQIE</sequence>
<reference evidence="1" key="1">
    <citation type="journal article" date="2010" name="ISME J.">
        <title>Metagenome of the Mediterranean deep chlorophyll maximum studied by direct and fosmid library 454 pyrosequencing.</title>
        <authorList>
            <person name="Ghai R."/>
            <person name="Martin-Cuadrado A.B."/>
            <person name="Molto A.G."/>
            <person name="Heredia I.G."/>
            <person name="Cabrera R."/>
            <person name="Martin J."/>
            <person name="Verdu M."/>
            <person name="Deschamps P."/>
            <person name="Moreira D."/>
            <person name="Lopez-Garcia P."/>
            <person name="Mira A."/>
            <person name="Rodriguez-Valera F."/>
        </authorList>
    </citation>
    <scope>NUCLEOTIDE SEQUENCE</scope>
</reference>
<name>D6PBZ0_9ARCH</name>